<evidence type="ECO:0000259" key="12">
    <source>
        <dbReference type="PROSITE" id="PS51826"/>
    </source>
</evidence>
<dbReference type="InterPro" id="IPR004167">
    <property type="entry name" value="PSBD"/>
</dbReference>
<dbReference type="SUPFAM" id="SSF51230">
    <property type="entry name" value="Single hybrid motif"/>
    <property type="match status" value="1"/>
</dbReference>
<sequence>MRALSLRRAGVLGRQCPSSRGAGARLRPAATALGPPSCSPEWQPGKAAQPRPFHVTAPRKVVKPYLLADIGEGITECQVIQWFVQPGARVEQFDKICEVQSDKASVEITSRFDGVIKKLYYEADDMAKVGKPLVDIDIQSEISPEDERLTQVEGGQAPEKPREKPSGPKESKEKVATSPPRHDTKAESTSQETGRSSGKHATLATPAVRHLTKQLNVDIEDVQGTGKDGRVLKEDVQNYANSRSAAAPQSYPIPGPSATIEGTPKVPLQLPPQPLREDRLISFTPVQNQMFKTMTRSLSIPHFLYTNSADFTGLSALRRRLNARLPPEQKLSALPFVIKAVSVALFAHPSLNAHLVEPDDGSGNGYSNGKPALHLRAAHNIGVAVDTPSGLLVPVVRDVQSHSVLSLNAELARLAALARAGKLSSTDLAGATITVSNVGSIGGGVVSPVIVPPQVAIVGVGRARVVPGFDEETGAVVRKEEAALSWSADHRVLDGAAVARCAEEVRRLIEGGGEEMLVRMK</sequence>
<feature type="domain" description="Peripheral subunit-binding (PSBD)" evidence="12">
    <location>
        <begin position="203"/>
        <end position="240"/>
    </location>
</feature>
<dbReference type="GO" id="GO:0005759">
    <property type="term" value="C:mitochondrial matrix"/>
    <property type="evidence" value="ECO:0007669"/>
    <property type="project" value="UniProtKB-SubCell"/>
</dbReference>
<evidence type="ECO:0000256" key="9">
    <source>
        <dbReference type="RuleBase" id="RU003423"/>
    </source>
</evidence>
<evidence type="ECO:0000313" key="13">
    <source>
        <dbReference type="EMBL" id="KAF2460912.1"/>
    </source>
</evidence>
<dbReference type="CDD" id="cd06849">
    <property type="entry name" value="lipoyl_domain"/>
    <property type="match status" value="1"/>
</dbReference>
<proteinExistence type="inferred from homology"/>
<feature type="compositionally biased region" description="Basic and acidic residues" evidence="10">
    <location>
        <begin position="159"/>
        <end position="186"/>
    </location>
</feature>
<accession>A0A6A6PAR4</accession>
<evidence type="ECO:0000256" key="7">
    <source>
        <dbReference type="ARBA" id="ARBA00023128"/>
    </source>
</evidence>
<dbReference type="PROSITE" id="PS00189">
    <property type="entry name" value="LIPOYL"/>
    <property type="match status" value="1"/>
</dbReference>
<evidence type="ECO:0000256" key="1">
    <source>
        <dbReference type="ARBA" id="ARBA00001938"/>
    </source>
</evidence>
<dbReference type="FunFam" id="2.40.50.100:FF:000013">
    <property type="entry name" value="Dihydrolipoamide acetyltransferase component of pyruvate dehydrogenase complex"/>
    <property type="match status" value="1"/>
</dbReference>
<evidence type="ECO:0000256" key="3">
    <source>
        <dbReference type="ARBA" id="ARBA00007317"/>
    </source>
</evidence>
<gene>
    <name evidence="13" type="ORF">BDY21DRAFT_360948</name>
</gene>
<feature type="compositionally biased region" description="Polar residues" evidence="10">
    <location>
        <begin position="187"/>
        <end position="196"/>
    </location>
</feature>
<protein>
    <recommendedName>
        <fullName evidence="9">Dihydrolipoamide acetyltransferase component of pyruvate dehydrogenase complex</fullName>
        <ecNumber evidence="9">2.3.1.-</ecNumber>
    </recommendedName>
</protein>
<dbReference type="GO" id="GO:0031405">
    <property type="term" value="F:lipoic acid binding"/>
    <property type="evidence" value="ECO:0007669"/>
    <property type="project" value="TreeGrafter"/>
</dbReference>
<dbReference type="AlphaFoldDB" id="A0A6A6PAR4"/>
<feature type="domain" description="Lipoyl-binding" evidence="11">
    <location>
        <begin position="58"/>
        <end position="137"/>
    </location>
</feature>
<dbReference type="SUPFAM" id="SSF52777">
    <property type="entry name" value="CoA-dependent acyltransferases"/>
    <property type="match status" value="1"/>
</dbReference>
<evidence type="ECO:0000313" key="14">
    <source>
        <dbReference type="Proteomes" id="UP000799766"/>
    </source>
</evidence>
<comment type="subcellular location">
    <subcellularLocation>
        <location evidence="2">Mitochondrion matrix</location>
    </subcellularLocation>
</comment>
<evidence type="ECO:0000256" key="4">
    <source>
        <dbReference type="ARBA" id="ARBA00022679"/>
    </source>
</evidence>
<organism evidence="13 14">
    <name type="scientific">Lineolata rhizophorae</name>
    <dbReference type="NCBI Taxonomy" id="578093"/>
    <lineage>
        <taxon>Eukaryota</taxon>
        <taxon>Fungi</taxon>
        <taxon>Dikarya</taxon>
        <taxon>Ascomycota</taxon>
        <taxon>Pezizomycotina</taxon>
        <taxon>Dothideomycetes</taxon>
        <taxon>Dothideomycetes incertae sedis</taxon>
        <taxon>Lineolatales</taxon>
        <taxon>Lineolataceae</taxon>
        <taxon>Lineolata</taxon>
    </lineage>
</organism>
<dbReference type="FunFam" id="4.10.320.10:FF:000009">
    <property type="entry name" value="Dihydrolipoamide acetyltransferase component of pyruvate dehydrogenase complex"/>
    <property type="match status" value="1"/>
</dbReference>
<reference evidence="13" key="1">
    <citation type="journal article" date="2020" name="Stud. Mycol.">
        <title>101 Dothideomycetes genomes: a test case for predicting lifestyles and emergence of pathogens.</title>
        <authorList>
            <person name="Haridas S."/>
            <person name="Albert R."/>
            <person name="Binder M."/>
            <person name="Bloem J."/>
            <person name="Labutti K."/>
            <person name="Salamov A."/>
            <person name="Andreopoulos B."/>
            <person name="Baker S."/>
            <person name="Barry K."/>
            <person name="Bills G."/>
            <person name="Bluhm B."/>
            <person name="Cannon C."/>
            <person name="Castanera R."/>
            <person name="Culley D."/>
            <person name="Daum C."/>
            <person name="Ezra D."/>
            <person name="Gonzalez J."/>
            <person name="Henrissat B."/>
            <person name="Kuo A."/>
            <person name="Liang C."/>
            <person name="Lipzen A."/>
            <person name="Lutzoni F."/>
            <person name="Magnuson J."/>
            <person name="Mondo S."/>
            <person name="Nolan M."/>
            <person name="Ohm R."/>
            <person name="Pangilinan J."/>
            <person name="Park H.-J."/>
            <person name="Ramirez L."/>
            <person name="Alfaro M."/>
            <person name="Sun H."/>
            <person name="Tritt A."/>
            <person name="Yoshinaga Y."/>
            <person name="Zwiers L.-H."/>
            <person name="Turgeon B."/>
            <person name="Goodwin S."/>
            <person name="Spatafora J."/>
            <person name="Crous P."/>
            <person name="Grigoriev I."/>
        </authorList>
    </citation>
    <scope>NUCLEOTIDE SEQUENCE</scope>
    <source>
        <strain evidence="13">ATCC 16933</strain>
    </source>
</reference>
<keyword evidence="7" id="KW-0496">Mitochondrion</keyword>
<comment type="cofactor">
    <cofactor evidence="1 9">
        <name>(R)-lipoate</name>
        <dbReference type="ChEBI" id="CHEBI:83088"/>
    </cofactor>
</comment>
<name>A0A6A6PAR4_9PEZI</name>
<dbReference type="InterPro" id="IPR001078">
    <property type="entry name" value="2-oxoacid_DH_actylTfrase"/>
</dbReference>
<dbReference type="PANTHER" id="PTHR43178">
    <property type="entry name" value="DIHYDROLIPOAMIDE ACETYLTRANSFERASE COMPONENT OF PYRUVATE DEHYDROGENASE COMPLEX"/>
    <property type="match status" value="1"/>
</dbReference>
<feature type="region of interest" description="Disordered" evidence="10">
    <location>
        <begin position="140"/>
        <end position="209"/>
    </location>
</feature>
<dbReference type="Gene3D" id="3.30.559.10">
    <property type="entry name" value="Chloramphenicol acetyltransferase-like domain"/>
    <property type="match status" value="1"/>
</dbReference>
<keyword evidence="5 9" id="KW-0450">Lipoyl</keyword>
<dbReference type="InterPro" id="IPR000089">
    <property type="entry name" value="Biotin_lipoyl"/>
</dbReference>
<dbReference type="PROSITE" id="PS51826">
    <property type="entry name" value="PSBD"/>
    <property type="match status" value="1"/>
</dbReference>
<evidence type="ECO:0000256" key="8">
    <source>
        <dbReference type="ARBA" id="ARBA00023315"/>
    </source>
</evidence>
<dbReference type="SUPFAM" id="SSF47005">
    <property type="entry name" value="Peripheral subunit-binding domain of 2-oxo acid dehydrogenase complex"/>
    <property type="match status" value="1"/>
</dbReference>
<dbReference type="Pfam" id="PF02817">
    <property type="entry name" value="E3_binding"/>
    <property type="match status" value="1"/>
</dbReference>
<comment type="similarity">
    <text evidence="3 9">Belongs to the 2-oxoacid dehydrogenase family.</text>
</comment>
<dbReference type="Gene3D" id="4.10.320.10">
    <property type="entry name" value="E3-binding domain"/>
    <property type="match status" value="1"/>
</dbReference>
<dbReference type="Pfam" id="PF00364">
    <property type="entry name" value="Biotin_lipoyl"/>
    <property type="match status" value="1"/>
</dbReference>
<dbReference type="InterPro" id="IPR003016">
    <property type="entry name" value="2-oxoA_DH_lipoyl-BS"/>
</dbReference>
<keyword evidence="4 9" id="KW-0808">Transferase</keyword>
<evidence type="ECO:0000256" key="10">
    <source>
        <dbReference type="SAM" id="MobiDB-lite"/>
    </source>
</evidence>
<dbReference type="Gene3D" id="2.40.50.100">
    <property type="match status" value="1"/>
</dbReference>
<dbReference type="InterPro" id="IPR011053">
    <property type="entry name" value="Single_hybrid_motif"/>
</dbReference>
<dbReference type="Proteomes" id="UP000799766">
    <property type="component" value="Unassembled WGS sequence"/>
</dbReference>
<evidence type="ECO:0000256" key="5">
    <source>
        <dbReference type="ARBA" id="ARBA00022823"/>
    </source>
</evidence>
<keyword evidence="6" id="KW-0809">Transit peptide</keyword>
<dbReference type="OrthoDB" id="15567at2759"/>
<dbReference type="PROSITE" id="PS50968">
    <property type="entry name" value="BIOTINYL_LIPOYL"/>
    <property type="match status" value="1"/>
</dbReference>
<dbReference type="EMBL" id="MU001672">
    <property type="protein sequence ID" value="KAF2460912.1"/>
    <property type="molecule type" value="Genomic_DNA"/>
</dbReference>
<keyword evidence="8 9" id="KW-0012">Acyltransferase</keyword>
<dbReference type="GO" id="GO:0045333">
    <property type="term" value="P:cellular respiration"/>
    <property type="evidence" value="ECO:0007669"/>
    <property type="project" value="UniProtKB-ARBA"/>
</dbReference>
<evidence type="ECO:0000256" key="2">
    <source>
        <dbReference type="ARBA" id="ARBA00004305"/>
    </source>
</evidence>
<dbReference type="InterPro" id="IPR036625">
    <property type="entry name" value="E3-bd_dom_sf"/>
</dbReference>
<evidence type="ECO:0000256" key="6">
    <source>
        <dbReference type="ARBA" id="ARBA00022946"/>
    </source>
</evidence>
<dbReference type="PANTHER" id="PTHR43178:SF5">
    <property type="entry name" value="LIPOAMIDE ACYLTRANSFERASE COMPONENT OF BRANCHED-CHAIN ALPHA-KETO ACID DEHYDROGENASE COMPLEX, MITOCHONDRIAL"/>
    <property type="match status" value="1"/>
</dbReference>
<dbReference type="InterPro" id="IPR023213">
    <property type="entry name" value="CAT-like_dom_sf"/>
</dbReference>
<dbReference type="Pfam" id="PF00198">
    <property type="entry name" value="2-oxoacid_dh"/>
    <property type="match status" value="1"/>
</dbReference>
<dbReference type="InterPro" id="IPR050743">
    <property type="entry name" value="2-oxoacid_DH_E2_comp"/>
</dbReference>
<dbReference type="GO" id="GO:0016407">
    <property type="term" value="F:acetyltransferase activity"/>
    <property type="evidence" value="ECO:0007669"/>
    <property type="project" value="TreeGrafter"/>
</dbReference>
<dbReference type="FunFam" id="3.30.559.10:FF:000007">
    <property type="entry name" value="Dihydrolipoamide acetyltransferase component of pyruvate dehydrogenase complex"/>
    <property type="match status" value="1"/>
</dbReference>
<dbReference type="EC" id="2.3.1.-" evidence="9"/>
<keyword evidence="14" id="KW-1185">Reference proteome</keyword>
<evidence type="ECO:0000259" key="11">
    <source>
        <dbReference type="PROSITE" id="PS50968"/>
    </source>
</evidence>